<comment type="caution">
    <text evidence="1">The sequence shown here is derived from an EMBL/GenBank/DDBJ whole genome shotgun (WGS) entry which is preliminary data.</text>
</comment>
<dbReference type="EMBL" id="JBEHCU010004458">
    <property type="protein sequence ID" value="KAL1401611.1"/>
    <property type="molecule type" value="Genomic_DNA"/>
</dbReference>
<protein>
    <submittedName>
        <fullName evidence="1">Uncharacterized protein</fullName>
    </submittedName>
</protein>
<evidence type="ECO:0000313" key="2">
    <source>
        <dbReference type="Proteomes" id="UP001562425"/>
    </source>
</evidence>
<gene>
    <name evidence="1" type="ORF">pipiens_001020</name>
</gene>
<sequence length="16" mass="1860">MTLRPVNGTFVKIVER</sequence>
<organism evidence="1 2">
    <name type="scientific">Culex pipiens pipiens</name>
    <name type="common">Northern house mosquito</name>
    <dbReference type="NCBI Taxonomy" id="38569"/>
    <lineage>
        <taxon>Eukaryota</taxon>
        <taxon>Metazoa</taxon>
        <taxon>Ecdysozoa</taxon>
        <taxon>Arthropoda</taxon>
        <taxon>Hexapoda</taxon>
        <taxon>Insecta</taxon>
        <taxon>Pterygota</taxon>
        <taxon>Neoptera</taxon>
        <taxon>Endopterygota</taxon>
        <taxon>Diptera</taxon>
        <taxon>Nematocera</taxon>
        <taxon>Culicoidea</taxon>
        <taxon>Culicidae</taxon>
        <taxon>Culicinae</taxon>
        <taxon>Culicini</taxon>
        <taxon>Culex</taxon>
        <taxon>Culex</taxon>
    </lineage>
</organism>
<evidence type="ECO:0000313" key="1">
    <source>
        <dbReference type="EMBL" id="KAL1401611.1"/>
    </source>
</evidence>
<dbReference type="Proteomes" id="UP001562425">
    <property type="component" value="Unassembled WGS sequence"/>
</dbReference>
<keyword evidence="2" id="KW-1185">Reference proteome</keyword>
<proteinExistence type="predicted"/>
<accession>A0ABD1DPT7</accession>
<name>A0ABD1DPT7_CULPP</name>
<reference evidence="1 2" key="1">
    <citation type="submission" date="2024-05" db="EMBL/GenBank/DDBJ databases">
        <title>Culex pipiens pipiens assembly and annotation.</title>
        <authorList>
            <person name="Alout H."/>
            <person name="Durand T."/>
        </authorList>
    </citation>
    <scope>NUCLEOTIDE SEQUENCE [LARGE SCALE GENOMIC DNA]</scope>
    <source>
        <strain evidence="1">HA-2024</strain>
        <tissue evidence="1">Whole body</tissue>
    </source>
</reference>
<feature type="non-terminal residue" evidence="1">
    <location>
        <position position="16"/>
    </location>
</feature>
<dbReference type="AlphaFoldDB" id="A0ABD1DPT7"/>